<dbReference type="Proteomes" id="UP001389717">
    <property type="component" value="Unassembled WGS sequence"/>
</dbReference>
<sequence length="279" mass="31723">MKQNQVCCHNEFTGLKKVILCPPTFMKIVDVINETQRRYHKENIDVEKAVSQHSKLLEVLKSNGIETYILPPNDAYPEQVFTRDIGFTVGETVFISDMKMPVRQGEEGVLKKWMSDHGLTYIDLVEDETEGGDVLVHGKTVYVGLSSRTTPGAVERIQSHLPNHDVISLPIHEDILHLDCIFNILSDRDALIHREGLLKEDVERLASKFNLIDVSREEQFTMGVNVLSIGNKKVISLPINEEVNRKLREHGYEVIEVDFDEIIKSGGSFRCCTLPLLRE</sequence>
<evidence type="ECO:0000313" key="1">
    <source>
        <dbReference type="EMBL" id="MEL3971405.1"/>
    </source>
</evidence>
<reference evidence="1 2" key="1">
    <citation type="submission" date="2024-04" db="EMBL/GenBank/DDBJ databases">
        <title>Bacillus oryzaecorticis sp. nov., a moderately halophilic bacterium isolated from rice husks.</title>
        <authorList>
            <person name="Zhu H.-S."/>
        </authorList>
    </citation>
    <scope>NUCLEOTIDE SEQUENCE [LARGE SCALE GENOMIC DNA]</scope>
    <source>
        <strain evidence="1 2">ZC255</strain>
    </source>
</reference>
<dbReference type="Pfam" id="PF19420">
    <property type="entry name" value="DDAH_eukar"/>
    <property type="match status" value="1"/>
</dbReference>
<keyword evidence="2" id="KW-1185">Reference proteome</keyword>
<organism evidence="1 2">
    <name type="scientific">Rossellomorea oryzaecorticis</name>
    <dbReference type="NCBI Taxonomy" id="1396505"/>
    <lineage>
        <taxon>Bacteria</taxon>
        <taxon>Bacillati</taxon>
        <taxon>Bacillota</taxon>
        <taxon>Bacilli</taxon>
        <taxon>Bacillales</taxon>
        <taxon>Bacillaceae</taxon>
        <taxon>Rossellomorea</taxon>
    </lineage>
</organism>
<gene>
    <name evidence="1" type="ORF">AAEO50_03855</name>
</gene>
<accession>A0ABU9K7M5</accession>
<comment type="caution">
    <text evidence="1">The sequence shown here is derived from an EMBL/GenBank/DDBJ whole genome shotgun (WGS) entry which is preliminary data.</text>
</comment>
<dbReference type="SUPFAM" id="SSF55909">
    <property type="entry name" value="Pentein"/>
    <property type="match status" value="1"/>
</dbReference>
<dbReference type="RefSeq" id="WP_341980627.1">
    <property type="nucleotide sequence ID" value="NZ_JBBYAF010000005.1"/>
</dbReference>
<dbReference type="Gene3D" id="3.75.10.10">
    <property type="entry name" value="L-arginine/glycine Amidinotransferase, Chain A"/>
    <property type="match status" value="1"/>
</dbReference>
<dbReference type="PANTHER" id="PTHR47271">
    <property type="entry name" value="ARGININE DEIMINASE"/>
    <property type="match status" value="1"/>
</dbReference>
<name>A0ABU9K7M5_9BACI</name>
<evidence type="ECO:0000313" key="2">
    <source>
        <dbReference type="Proteomes" id="UP001389717"/>
    </source>
</evidence>
<dbReference type="PANTHER" id="PTHR47271:SF2">
    <property type="entry name" value="ARGININE DEIMINASE"/>
    <property type="match status" value="1"/>
</dbReference>
<protein>
    <submittedName>
        <fullName evidence="1">Dimethylarginine dimethylaminohydrolase family protein</fullName>
    </submittedName>
</protein>
<proteinExistence type="predicted"/>
<dbReference type="EMBL" id="JBBYAF010000005">
    <property type="protein sequence ID" value="MEL3971405.1"/>
    <property type="molecule type" value="Genomic_DNA"/>
</dbReference>